<name>A0A934WYG7_9BACT</name>
<dbReference type="EMBL" id="JAEQBW010000004">
    <property type="protein sequence ID" value="MBK6265503.1"/>
    <property type="molecule type" value="Genomic_DNA"/>
</dbReference>
<accession>A0A934WYG7</accession>
<dbReference type="Pfam" id="PF23571">
    <property type="entry name" value="GH3_M"/>
    <property type="match status" value="1"/>
</dbReference>
<sequence>MKASLINKAWLLSQKSLSKQFHQNAHHCQQTQDLILKQYLQLNATTDFGKKHQFDRLKSYQDYVQNVPVIEEFSEMENFINDMKSGRENVLFAGKTLFFETTSGSGSTPKFIPYNTRLKKEFKAAVAVWMWDLYRTDPKIFSGKAYWSLSPALKETSTTSGGISIGTGDDSAYFDPVTAFLLKQIFAVPPQLNKIQDVHEFYIQTWCYLLRASNLSFISVWSPQFLLRLMDFFVENFQQIRKESGMSLARADLVWRAIEEKHLSLDLLFSGLKLISCWTQGHSKIWIKKLKEITGAVPIQGKGLLATEGVVSVPLGMNQHVLSYTSHFYEFKSEEGKVCMADALRQGETYEVIITTGGGLYRYNTHDLVKCSGFYKSVPCLEFLGRSGNISDLVGEKLAESSLVEIFHQALSTFPSIEALYLYSERQQHMAGYVLVIESSTTIECDNIVRFVEEQMMTNPYYKQAISSGQLNLLKAASVDGDFTRRLTRYYQSTKGIKDGDLKLPLLFPSGFLDPILK</sequence>
<comment type="caution">
    <text evidence="2">The sequence shown here is derived from an EMBL/GenBank/DDBJ whole genome shotgun (WGS) entry which is preliminary data.</text>
</comment>
<evidence type="ECO:0000313" key="2">
    <source>
        <dbReference type="EMBL" id="MBK6265503.1"/>
    </source>
</evidence>
<proteinExistence type="predicted"/>
<dbReference type="Proteomes" id="UP000611723">
    <property type="component" value="Unassembled WGS sequence"/>
</dbReference>
<dbReference type="GO" id="GO:0016881">
    <property type="term" value="F:acid-amino acid ligase activity"/>
    <property type="evidence" value="ECO:0007669"/>
    <property type="project" value="TreeGrafter"/>
</dbReference>
<keyword evidence="3" id="KW-1185">Reference proteome</keyword>
<protein>
    <submittedName>
        <fullName evidence="2">GH3 auxin-responsive promoter family protein</fullName>
    </submittedName>
</protein>
<dbReference type="InterPro" id="IPR004993">
    <property type="entry name" value="GH3"/>
</dbReference>
<dbReference type="InterPro" id="IPR055377">
    <property type="entry name" value="GH3_M"/>
</dbReference>
<dbReference type="Pfam" id="PF03321">
    <property type="entry name" value="GH3"/>
    <property type="match status" value="1"/>
</dbReference>
<evidence type="ECO:0000313" key="3">
    <source>
        <dbReference type="Proteomes" id="UP000611723"/>
    </source>
</evidence>
<reference evidence="2" key="1">
    <citation type="submission" date="2021-01" db="EMBL/GenBank/DDBJ databases">
        <title>Marivirga aurantiaca sp. nov., isolated from intertidal surface sediments.</title>
        <authorList>
            <person name="Zhang M."/>
        </authorList>
    </citation>
    <scope>NUCLEOTIDE SEQUENCE</scope>
    <source>
        <strain evidence="2">S37H4</strain>
    </source>
</reference>
<dbReference type="RefSeq" id="WP_201431186.1">
    <property type="nucleotide sequence ID" value="NZ_JAEQBW010000004.1"/>
</dbReference>
<dbReference type="GO" id="GO:0005737">
    <property type="term" value="C:cytoplasm"/>
    <property type="evidence" value="ECO:0007669"/>
    <property type="project" value="TreeGrafter"/>
</dbReference>
<dbReference type="PANTHER" id="PTHR31901">
    <property type="entry name" value="GH3 DOMAIN-CONTAINING PROTEIN"/>
    <property type="match status" value="1"/>
</dbReference>
<organism evidence="2 3">
    <name type="scientific">Marivirga aurantiaca</name>
    <dbReference type="NCBI Taxonomy" id="2802615"/>
    <lineage>
        <taxon>Bacteria</taxon>
        <taxon>Pseudomonadati</taxon>
        <taxon>Bacteroidota</taxon>
        <taxon>Cytophagia</taxon>
        <taxon>Cytophagales</taxon>
        <taxon>Marivirgaceae</taxon>
        <taxon>Marivirga</taxon>
    </lineage>
</organism>
<feature type="domain" description="GH3 middle" evidence="1">
    <location>
        <begin position="322"/>
        <end position="386"/>
    </location>
</feature>
<dbReference type="PANTHER" id="PTHR31901:SF9">
    <property type="entry name" value="GH3 DOMAIN-CONTAINING PROTEIN"/>
    <property type="match status" value="1"/>
</dbReference>
<gene>
    <name evidence="2" type="ORF">JKA74_10680</name>
</gene>
<evidence type="ECO:0000259" key="1">
    <source>
        <dbReference type="Pfam" id="PF23571"/>
    </source>
</evidence>
<dbReference type="AlphaFoldDB" id="A0A934WYG7"/>